<dbReference type="GO" id="GO:0016020">
    <property type="term" value="C:membrane"/>
    <property type="evidence" value="ECO:0007669"/>
    <property type="project" value="TreeGrafter"/>
</dbReference>
<keyword evidence="1" id="KW-0547">Nucleotide-binding</keyword>
<organism evidence="6 7">
    <name type="scientific">Kipferlia bialata</name>
    <dbReference type="NCBI Taxonomy" id="797122"/>
    <lineage>
        <taxon>Eukaryota</taxon>
        <taxon>Metamonada</taxon>
        <taxon>Carpediemonas-like organisms</taxon>
        <taxon>Kipferlia</taxon>
    </lineage>
</organism>
<dbReference type="OrthoDB" id="6108017at2759"/>
<gene>
    <name evidence="6" type="ORF">KIPB_006822</name>
</gene>
<dbReference type="GO" id="GO:0016459">
    <property type="term" value="C:myosin complex"/>
    <property type="evidence" value="ECO:0007669"/>
    <property type="project" value="InterPro"/>
</dbReference>
<dbReference type="SUPFAM" id="SSF52540">
    <property type="entry name" value="P-loop containing nucleoside triphosphate hydrolases"/>
    <property type="match status" value="1"/>
</dbReference>
<feature type="compositionally biased region" description="Pro residues" evidence="4">
    <location>
        <begin position="449"/>
        <end position="473"/>
    </location>
</feature>
<feature type="region of interest" description="Disordered" evidence="4">
    <location>
        <begin position="361"/>
        <end position="551"/>
    </location>
</feature>
<feature type="domain" description="Myosin motor" evidence="5">
    <location>
        <begin position="23"/>
        <end position="196"/>
    </location>
</feature>
<feature type="compositionally biased region" description="Pro residues" evidence="4">
    <location>
        <begin position="422"/>
        <end position="441"/>
    </location>
</feature>
<keyword evidence="7" id="KW-1185">Reference proteome</keyword>
<feature type="compositionally biased region" description="Low complexity" evidence="4">
    <location>
        <begin position="640"/>
        <end position="649"/>
    </location>
</feature>
<keyword evidence="2" id="KW-0067">ATP-binding</keyword>
<evidence type="ECO:0000256" key="3">
    <source>
        <dbReference type="ARBA" id="ARBA00023203"/>
    </source>
</evidence>
<dbReference type="Pfam" id="PF00063">
    <property type="entry name" value="Myosin_head"/>
    <property type="match status" value="1"/>
</dbReference>
<keyword evidence="3" id="KW-0009">Actin-binding</keyword>
<dbReference type="GO" id="GO:0007015">
    <property type="term" value="P:actin filament organization"/>
    <property type="evidence" value="ECO:0007669"/>
    <property type="project" value="TreeGrafter"/>
</dbReference>
<name>A0A9K3CXK1_9EUKA</name>
<dbReference type="GO" id="GO:0005737">
    <property type="term" value="C:cytoplasm"/>
    <property type="evidence" value="ECO:0007669"/>
    <property type="project" value="TreeGrafter"/>
</dbReference>
<dbReference type="GO" id="GO:0005524">
    <property type="term" value="F:ATP binding"/>
    <property type="evidence" value="ECO:0007669"/>
    <property type="project" value="UniProtKB-KW"/>
</dbReference>
<feature type="compositionally biased region" description="Basic and acidic residues" evidence="4">
    <location>
        <begin position="1"/>
        <end position="11"/>
    </location>
</feature>
<dbReference type="PANTHER" id="PTHR13140:SF706">
    <property type="entry name" value="DILUTE CLASS UNCONVENTIONAL MYOSIN, ISOFORM C"/>
    <property type="match status" value="1"/>
</dbReference>
<accession>A0A9K3CXK1</accession>
<evidence type="ECO:0000259" key="5">
    <source>
        <dbReference type="Pfam" id="PF00063"/>
    </source>
</evidence>
<feature type="compositionally biased region" description="Pro residues" evidence="4">
    <location>
        <begin position="516"/>
        <end position="527"/>
    </location>
</feature>
<comment type="caution">
    <text evidence="6">The sequence shown here is derived from an EMBL/GenBank/DDBJ whole genome shotgun (WGS) entry which is preliminary data.</text>
</comment>
<dbReference type="GO" id="GO:0000146">
    <property type="term" value="F:microfilament motor activity"/>
    <property type="evidence" value="ECO:0007669"/>
    <property type="project" value="TreeGrafter"/>
</dbReference>
<evidence type="ECO:0000256" key="2">
    <source>
        <dbReference type="ARBA" id="ARBA00022840"/>
    </source>
</evidence>
<proteinExistence type="predicted"/>
<protein>
    <recommendedName>
        <fullName evidence="5">Myosin motor domain-containing protein</fullName>
    </recommendedName>
</protein>
<evidence type="ECO:0000256" key="4">
    <source>
        <dbReference type="SAM" id="MobiDB-lite"/>
    </source>
</evidence>
<dbReference type="InterPro" id="IPR027417">
    <property type="entry name" value="P-loop_NTPase"/>
</dbReference>
<feature type="region of interest" description="Disordered" evidence="4">
    <location>
        <begin position="618"/>
        <end position="652"/>
    </location>
</feature>
<dbReference type="Gene3D" id="1.20.120.720">
    <property type="entry name" value="Myosin VI head, motor domain, U50 subdomain"/>
    <property type="match status" value="1"/>
</dbReference>
<feature type="region of interest" description="Disordered" evidence="4">
    <location>
        <begin position="1"/>
        <end position="23"/>
    </location>
</feature>
<dbReference type="InterPro" id="IPR001609">
    <property type="entry name" value="Myosin_head_motor_dom-like"/>
</dbReference>
<evidence type="ECO:0000313" key="7">
    <source>
        <dbReference type="Proteomes" id="UP000265618"/>
    </source>
</evidence>
<dbReference type="PANTHER" id="PTHR13140">
    <property type="entry name" value="MYOSIN"/>
    <property type="match status" value="1"/>
</dbReference>
<sequence>MNRSRLEEDRNGSPTLQAKEPSSARGLEILHALLAGSTDKELETLKLKRDSDQYPCTVTDLQPPLPGINDAQAWSAFTHALSPYSESLSIQGVSAMLAVILHLSAVEVAGKGKGRAATRAAVQNKGPLQSAARLLGIQTASLEDVLVQRALRPGQESAKLPRTPADAEGVRDALGGAIYARLLRHMVQTVNEHLASAFRSRYPDAVRQRHEMVSLTMLVLPAPPSTGTRFHHALLTSAVWRRAGCLLQRAGGRAQTALLQSNGVCVDIMLGDGSDMEDSMEGDRDGVGSAVEGVLREARMASSAMTASDQGFSRAISPLTLGVPDVLSVAVTETAVTVRWGREGLDTDAMQGVLDEIHTKDREGGGERAPSLPHTPVPSPPMPTKPLPPMPPSGPPATPPMLPPSTPGQTHTPKGHRSKGPKAPPSLPPGVPGSMPPPTPTGKPQSPLSKPPTMPPSMPPSVPPSTPPLPPAPTSKGGKGSKHKSKGSRHKDKGKGVDQSPVTDTQNPLSRSRGSPVPPTPPPPPTRPDSEEKEREKEGKHRRRKRSGSVRVVDRLPGVTFDPTSPPHVYPLFRVVTTERTGVELLQSVVVSALMLLQRSSVPLTRALGKLEMESDAFSTKAQEETTHGGLSALTDSPGRMTRSRSSVSSRRDETGSFSHLALTHSMALMERCLCHCTPWVWGCIPYVTARPPRNTGPSWAVDCGSALESVIRLGVSLANPRLKVLFEPTL</sequence>
<evidence type="ECO:0000313" key="6">
    <source>
        <dbReference type="EMBL" id="GIQ85188.1"/>
    </source>
</evidence>
<feature type="compositionally biased region" description="Pro residues" evidence="4">
    <location>
        <begin position="373"/>
        <end position="406"/>
    </location>
</feature>
<feature type="compositionally biased region" description="Basic and acidic residues" evidence="4">
    <location>
        <begin position="528"/>
        <end position="539"/>
    </location>
</feature>
<feature type="compositionally biased region" description="Polar residues" evidence="4">
    <location>
        <begin position="500"/>
        <end position="513"/>
    </location>
</feature>
<dbReference type="GO" id="GO:0051015">
    <property type="term" value="F:actin filament binding"/>
    <property type="evidence" value="ECO:0007669"/>
    <property type="project" value="TreeGrafter"/>
</dbReference>
<dbReference type="Proteomes" id="UP000265618">
    <property type="component" value="Unassembled WGS sequence"/>
</dbReference>
<evidence type="ECO:0000256" key="1">
    <source>
        <dbReference type="ARBA" id="ARBA00022741"/>
    </source>
</evidence>
<feature type="compositionally biased region" description="Basic residues" evidence="4">
    <location>
        <begin position="479"/>
        <end position="493"/>
    </location>
</feature>
<dbReference type="EMBL" id="BDIP01001812">
    <property type="protein sequence ID" value="GIQ85188.1"/>
    <property type="molecule type" value="Genomic_DNA"/>
</dbReference>
<dbReference type="AlphaFoldDB" id="A0A9K3CXK1"/>
<reference evidence="6 7" key="1">
    <citation type="journal article" date="2018" name="PLoS ONE">
        <title>The draft genome of Kipferlia bialata reveals reductive genome evolution in fornicate parasites.</title>
        <authorList>
            <person name="Tanifuji G."/>
            <person name="Takabayashi S."/>
            <person name="Kume K."/>
            <person name="Takagi M."/>
            <person name="Nakayama T."/>
            <person name="Kamikawa R."/>
            <person name="Inagaki Y."/>
            <person name="Hashimoto T."/>
        </authorList>
    </citation>
    <scope>NUCLEOTIDE SEQUENCE [LARGE SCALE GENOMIC DNA]</scope>
    <source>
        <strain evidence="6">NY0173</strain>
    </source>
</reference>